<dbReference type="Pfam" id="PF13847">
    <property type="entry name" value="Methyltransf_31"/>
    <property type="match status" value="1"/>
</dbReference>
<dbReference type="GeneID" id="65884211"/>
<dbReference type="AlphaFoldDB" id="A0A8D6SWX5"/>
<dbReference type="KEGG" id="mesg:MLAUSG7_1427"/>
<name>A0A8D6SWX5_9EURY</name>
<feature type="domain" description="Methyltransferase" evidence="1">
    <location>
        <begin position="202"/>
        <end position="319"/>
    </location>
</feature>
<gene>
    <name evidence="2" type="ORF">MLAUSG7_1427</name>
</gene>
<evidence type="ECO:0000259" key="1">
    <source>
        <dbReference type="Pfam" id="PF13847"/>
    </source>
</evidence>
<dbReference type="GO" id="GO:0008168">
    <property type="term" value="F:methyltransferase activity"/>
    <property type="evidence" value="ECO:0007669"/>
    <property type="project" value="UniProtKB-KW"/>
</dbReference>
<dbReference type="Proteomes" id="UP000679213">
    <property type="component" value="Chromosome I"/>
</dbReference>
<dbReference type="Gene3D" id="3.40.50.150">
    <property type="entry name" value="Vaccinia Virus protein VP39"/>
    <property type="match status" value="1"/>
</dbReference>
<dbReference type="SUPFAM" id="SSF53335">
    <property type="entry name" value="S-adenosyl-L-methionine-dependent methyltransferases"/>
    <property type="match status" value="1"/>
</dbReference>
<dbReference type="PANTHER" id="PTHR43861:SF1">
    <property type="entry name" value="TRANS-ACONITATE 2-METHYLTRANSFERASE"/>
    <property type="match status" value="1"/>
</dbReference>
<accession>A0A8D6SWX5</accession>
<protein>
    <submittedName>
        <fullName evidence="2">Methyltransferase</fullName>
    </submittedName>
</protein>
<dbReference type="GO" id="GO:0032259">
    <property type="term" value="P:methylation"/>
    <property type="evidence" value="ECO:0007669"/>
    <property type="project" value="UniProtKB-KW"/>
</dbReference>
<organism evidence="2 3">
    <name type="scientific">Methanocaldococcus lauensis</name>
    <dbReference type="NCBI Taxonomy" id="2546128"/>
    <lineage>
        <taxon>Archaea</taxon>
        <taxon>Methanobacteriati</taxon>
        <taxon>Methanobacteriota</taxon>
        <taxon>Methanomada group</taxon>
        <taxon>Methanococci</taxon>
        <taxon>Methanococcales</taxon>
        <taxon>Methanocaldococcaceae</taxon>
        <taxon>Methanocaldococcus</taxon>
    </lineage>
</organism>
<reference evidence="2 3" key="1">
    <citation type="submission" date="2020-04" db="EMBL/GenBank/DDBJ databases">
        <authorList>
            <consortium name="Genoscope - CEA"/>
            <person name="William W."/>
        </authorList>
    </citation>
    <scope>NUCLEOTIDE SEQUENCE [LARGE SCALE GENOMIC DNA]</scope>
    <source>
        <strain evidence="2 3">SG7</strain>
    </source>
</reference>
<dbReference type="CDD" id="cd02440">
    <property type="entry name" value="AdoMet_MTases"/>
    <property type="match status" value="1"/>
</dbReference>
<keyword evidence="2" id="KW-0808">Transferase</keyword>
<dbReference type="RefSeq" id="WP_214399752.1">
    <property type="nucleotide sequence ID" value="NZ_LR792632.1"/>
</dbReference>
<dbReference type="EMBL" id="LR792632">
    <property type="protein sequence ID" value="CAB3289798.1"/>
    <property type="molecule type" value="Genomic_DNA"/>
</dbReference>
<keyword evidence="3" id="KW-1185">Reference proteome</keyword>
<keyword evidence="2" id="KW-0489">Methyltransferase</keyword>
<evidence type="ECO:0000313" key="3">
    <source>
        <dbReference type="Proteomes" id="UP000679213"/>
    </source>
</evidence>
<proteinExistence type="predicted"/>
<evidence type="ECO:0000313" key="2">
    <source>
        <dbReference type="EMBL" id="CAB3289798.1"/>
    </source>
</evidence>
<dbReference type="InterPro" id="IPR029063">
    <property type="entry name" value="SAM-dependent_MTases_sf"/>
</dbReference>
<dbReference type="InterPro" id="IPR025714">
    <property type="entry name" value="Methyltranfer_dom"/>
</dbReference>
<sequence>MRFDSLNIEEIVEGRFNIDKDTKKVDEIICEVINNIVPSEIKLKKKIEMIDSTIEYLGYELLTTFIKQGVEFGIFSIISKYSPKIDEIPSLVKYPNTQFVIDYIKTSLNIGILKYDDNKIKINEDYEVNIKMPKFNKIISDYIMKYNFITYISRYALISYTHPKISINFKKDPDIWDMILSSPYYSLFREIANEYLKIEVDDYILDVGCGSRSPKYFIDIIYPKGFYMGVDISKGLLQIAECRVKKLYYDCYDFKNIDFTKIIPKEKYDYVICTHTLKYASLLKQFLLNMMNSIHRGGKIFISEDFIPKNSKENCTYKEIFEFYNRLNCRFRRYYSEEDITNVLNLLGFDFKIKRLGNGILVIEKI</sequence>
<dbReference type="PANTHER" id="PTHR43861">
    <property type="entry name" value="TRANS-ACONITATE 2-METHYLTRANSFERASE-RELATED"/>
    <property type="match status" value="1"/>
</dbReference>